<gene>
    <name evidence="1" type="ORF">HAL01_17480</name>
</gene>
<name>A0A511X2W7_9BACI</name>
<keyword evidence="2" id="KW-1185">Reference proteome</keyword>
<dbReference type="Proteomes" id="UP000321400">
    <property type="component" value="Unassembled WGS sequence"/>
</dbReference>
<sequence>MNNYFILSTLLKYAIAYIFNTDRNIKQAFFKRKWGFNRTILTMYVIIDVGILGG</sequence>
<organism evidence="1 2">
    <name type="scientific">Halolactibacillus alkaliphilus</name>
    <dbReference type="NCBI Taxonomy" id="442899"/>
    <lineage>
        <taxon>Bacteria</taxon>
        <taxon>Bacillati</taxon>
        <taxon>Bacillota</taxon>
        <taxon>Bacilli</taxon>
        <taxon>Bacillales</taxon>
        <taxon>Bacillaceae</taxon>
        <taxon>Halolactibacillus</taxon>
    </lineage>
</organism>
<proteinExistence type="predicted"/>
<dbReference type="AlphaFoldDB" id="A0A511X2W7"/>
<comment type="caution">
    <text evidence="1">The sequence shown here is derived from an EMBL/GenBank/DDBJ whole genome shotgun (WGS) entry which is preliminary data.</text>
</comment>
<dbReference type="EMBL" id="BJYE01000022">
    <property type="protein sequence ID" value="GEN57284.1"/>
    <property type="molecule type" value="Genomic_DNA"/>
</dbReference>
<accession>A0A511X2W7</accession>
<evidence type="ECO:0000313" key="2">
    <source>
        <dbReference type="Proteomes" id="UP000321400"/>
    </source>
</evidence>
<reference evidence="1 2" key="1">
    <citation type="submission" date="2019-07" db="EMBL/GenBank/DDBJ databases">
        <title>Whole genome shotgun sequence of Halolactibacillus alkaliphilus NBRC 103919.</title>
        <authorList>
            <person name="Hosoyama A."/>
            <person name="Uohara A."/>
            <person name="Ohji S."/>
            <person name="Ichikawa N."/>
        </authorList>
    </citation>
    <scope>NUCLEOTIDE SEQUENCE [LARGE SCALE GENOMIC DNA]</scope>
    <source>
        <strain evidence="1 2">NBRC 103919</strain>
    </source>
</reference>
<protein>
    <submittedName>
        <fullName evidence="1">Uncharacterized protein</fullName>
    </submittedName>
</protein>
<evidence type="ECO:0000313" key="1">
    <source>
        <dbReference type="EMBL" id="GEN57284.1"/>
    </source>
</evidence>